<dbReference type="OrthoDB" id="4062651at2759"/>
<keyword evidence="6" id="KW-0812">Transmembrane</keyword>
<evidence type="ECO:0000256" key="9">
    <source>
        <dbReference type="ARBA" id="ARBA00022777"/>
    </source>
</evidence>
<feature type="binding site" evidence="18">
    <location>
        <position position="34"/>
    </location>
    <ligand>
        <name>ATP</name>
        <dbReference type="ChEBI" id="CHEBI:30616"/>
    </ligand>
</feature>
<proteinExistence type="predicted"/>
<dbReference type="PANTHER" id="PTHR47974">
    <property type="entry name" value="OS07G0415500 PROTEIN"/>
    <property type="match status" value="1"/>
</dbReference>
<evidence type="ECO:0000256" key="5">
    <source>
        <dbReference type="ARBA" id="ARBA00022679"/>
    </source>
</evidence>
<keyword evidence="4" id="KW-0245">EGF-like domain</keyword>
<comment type="subcellular location">
    <subcellularLocation>
        <location evidence="1">Membrane</location>
        <topology evidence="1">Single-pass type I membrane protein</topology>
    </subcellularLocation>
</comment>
<evidence type="ECO:0000256" key="3">
    <source>
        <dbReference type="ARBA" id="ARBA00022527"/>
    </source>
</evidence>
<dbReference type="Proteomes" id="UP000516437">
    <property type="component" value="Unassembled WGS sequence"/>
</dbReference>
<dbReference type="GO" id="GO:0004674">
    <property type="term" value="F:protein serine/threonine kinase activity"/>
    <property type="evidence" value="ECO:0007669"/>
    <property type="project" value="UniProtKB-KW"/>
</dbReference>
<evidence type="ECO:0000256" key="13">
    <source>
        <dbReference type="ARBA" id="ARBA00023157"/>
    </source>
</evidence>
<dbReference type="GO" id="GO:0016020">
    <property type="term" value="C:membrane"/>
    <property type="evidence" value="ECO:0007669"/>
    <property type="project" value="UniProtKB-SubCell"/>
</dbReference>
<dbReference type="AlphaFoldDB" id="A0A6A1UIF2"/>
<feature type="domain" description="Protein kinase" evidence="19">
    <location>
        <begin position="6"/>
        <end position="141"/>
    </location>
</feature>
<name>A0A6A1UIF2_9ROSI</name>
<organism evidence="20 21">
    <name type="scientific">Morella rubra</name>
    <name type="common">Chinese bayberry</name>
    <dbReference type="NCBI Taxonomy" id="262757"/>
    <lineage>
        <taxon>Eukaryota</taxon>
        <taxon>Viridiplantae</taxon>
        <taxon>Streptophyta</taxon>
        <taxon>Embryophyta</taxon>
        <taxon>Tracheophyta</taxon>
        <taxon>Spermatophyta</taxon>
        <taxon>Magnoliopsida</taxon>
        <taxon>eudicotyledons</taxon>
        <taxon>Gunneridae</taxon>
        <taxon>Pentapetalae</taxon>
        <taxon>rosids</taxon>
        <taxon>fabids</taxon>
        <taxon>Fagales</taxon>
        <taxon>Myricaceae</taxon>
        <taxon>Morella</taxon>
    </lineage>
</organism>
<keyword evidence="9 20" id="KW-0418">Kinase</keyword>
<dbReference type="InterPro" id="IPR000719">
    <property type="entry name" value="Prot_kinase_dom"/>
</dbReference>
<dbReference type="EMBL" id="RXIC02000245">
    <property type="protein sequence ID" value="KAB1200031.1"/>
    <property type="molecule type" value="Genomic_DNA"/>
</dbReference>
<keyword evidence="11" id="KW-1133">Transmembrane helix</keyword>
<keyword evidence="12" id="KW-0472">Membrane</keyword>
<keyword evidence="21" id="KW-1185">Reference proteome</keyword>
<evidence type="ECO:0000256" key="8">
    <source>
        <dbReference type="ARBA" id="ARBA00022741"/>
    </source>
</evidence>
<evidence type="ECO:0000313" key="20">
    <source>
        <dbReference type="EMBL" id="KAB1200031.1"/>
    </source>
</evidence>
<dbReference type="Gene3D" id="3.30.200.20">
    <property type="entry name" value="Phosphorylase Kinase, domain 1"/>
    <property type="match status" value="1"/>
</dbReference>
<keyword evidence="5" id="KW-0808">Transferase</keyword>
<sequence>MRKATKGFSEVIGRGAGGIVYKGVLPDQRVAAIKRLNEANQGEAEFLPEVNTMGRLNNMNLIEIWGFCAEGKHRLLVYEQWRNKRFDPINFNLGSATVYEYVEHGSLAENLTSNTIDWKKRFDIAQLICMKSATSGFYVAM</sequence>
<evidence type="ECO:0000256" key="14">
    <source>
        <dbReference type="ARBA" id="ARBA00023170"/>
    </source>
</evidence>
<keyword evidence="14 20" id="KW-0675">Receptor</keyword>
<evidence type="ECO:0000256" key="17">
    <source>
        <dbReference type="ARBA" id="ARBA00048679"/>
    </source>
</evidence>
<evidence type="ECO:0000256" key="10">
    <source>
        <dbReference type="ARBA" id="ARBA00022840"/>
    </source>
</evidence>
<protein>
    <recommendedName>
        <fullName evidence="2">non-specific serine/threonine protein kinase</fullName>
        <ecNumber evidence="2">2.7.11.1</ecNumber>
    </recommendedName>
</protein>
<dbReference type="Pfam" id="PF00069">
    <property type="entry name" value="Pkinase"/>
    <property type="match status" value="1"/>
</dbReference>
<dbReference type="InterPro" id="IPR011009">
    <property type="entry name" value="Kinase-like_dom_sf"/>
</dbReference>
<evidence type="ECO:0000256" key="1">
    <source>
        <dbReference type="ARBA" id="ARBA00004479"/>
    </source>
</evidence>
<keyword evidence="8 18" id="KW-0547">Nucleotide-binding</keyword>
<evidence type="ECO:0000256" key="15">
    <source>
        <dbReference type="ARBA" id="ARBA00023180"/>
    </source>
</evidence>
<evidence type="ECO:0000256" key="18">
    <source>
        <dbReference type="PROSITE-ProRule" id="PRU10141"/>
    </source>
</evidence>
<evidence type="ECO:0000256" key="6">
    <source>
        <dbReference type="ARBA" id="ARBA00022692"/>
    </source>
</evidence>
<dbReference type="FunFam" id="3.30.200.20:FF:000059">
    <property type="entry name" value="S-receptor-like serine/threonine-protein kinase"/>
    <property type="match status" value="1"/>
</dbReference>
<dbReference type="PROSITE" id="PS50011">
    <property type="entry name" value="PROTEIN_KINASE_DOM"/>
    <property type="match status" value="1"/>
</dbReference>
<keyword evidence="7" id="KW-0732">Signal</keyword>
<evidence type="ECO:0000256" key="11">
    <source>
        <dbReference type="ARBA" id="ARBA00022989"/>
    </source>
</evidence>
<evidence type="ECO:0000256" key="7">
    <source>
        <dbReference type="ARBA" id="ARBA00022729"/>
    </source>
</evidence>
<evidence type="ECO:0000259" key="19">
    <source>
        <dbReference type="PROSITE" id="PS50011"/>
    </source>
</evidence>
<gene>
    <name evidence="20" type="ORF">CJ030_MR0G008606</name>
</gene>
<evidence type="ECO:0000256" key="4">
    <source>
        <dbReference type="ARBA" id="ARBA00022536"/>
    </source>
</evidence>
<dbReference type="SUPFAM" id="SSF56112">
    <property type="entry name" value="Protein kinase-like (PK-like)"/>
    <property type="match status" value="1"/>
</dbReference>
<evidence type="ECO:0000256" key="16">
    <source>
        <dbReference type="ARBA" id="ARBA00047899"/>
    </source>
</evidence>
<dbReference type="PANTHER" id="PTHR47974:SF3">
    <property type="entry name" value="RECEPTOR-LIKE SERINE_THREONINE-PROTEIN KINASE"/>
    <property type="match status" value="1"/>
</dbReference>
<comment type="caution">
    <text evidence="20">The sequence shown here is derived from an EMBL/GenBank/DDBJ whole genome shotgun (WGS) entry which is preliminary data.</text>
</comment>
<evidence type="ECO:0000256" key="2">
    <source>
        <dbReference type="ARBA" id="ARBA00012513"/>
    </source>
</evidence>
<dbReference type="PROSITE" id="PS00107">
    <property type="entry name" value="PROTEIN_KINASE_ATP"/>
    <property type="match status" value="1"/>
</dbReference>
<dbReference type="EC" id="2.7.11.1" evidence="2"/>
<evidence type="ECO:0000313" key="21">
    <source>
        <dbReference type="Proteomes" id="UP000516437"/>
    </source>
</evidence>
<dbReference type="GO" id="GO:0005524">
    <property type="term" value="F:ATP binding"/>
    <property type="evidence" value="ECO:0007669"/>
    <property type="project" value="UniProtKB-UniRule"/>
</dbReference>
<evidence type="ECO:0000256" key="12">
    <source>
        <dbReference type="ARBA" id="ARBA00023136"/>
    </source>
</evidence>
<keyword evidence="3" id="KW-0723">Serine/threonine-protein kinase</keyword>
<comment type="catalytic activity">
    <reaction evidence="17">
        <text>L-seryl-[protein] + ATP = O-phospho-L-seryl-[protein] + ADP + H(+)</text>
        <dbReference type="Rhea" id="RHEA:17989"/>
        <dbReference type="Rhea" id="RHEA-COMP:9863"/>
        <dbReference type="Rhea" id="RHEA-COMP:11604"/>
        <dbReference type="ChEBI" id="CHEBI:15378"/>
        <dbReference type="ChEBI" id="CHEBI:29999"/>
        <dbReference type="ChEBI" id="CHEBI:30616"/>
        <dbReference type="ChEBI" id="CHEBI:83421"/>
        <dbReference type="ChEBI" id="CHEBI:456216"/>
        <dbReference type="EC" id="2.7.11.1"/>
    </reaction>
</comment>
<accession>A0A6A1UIF2</accession>
<comment type="catalytic activity">
    <reaction evidence="16">
        <text>L-threonyl-[protein] + ATP = O-phospho-L-threonyl-[protein] + ADP + H(+)</text>
        <dbReference type="Rhea" id="RHEA:46608"/>
        <dbReference type="Rhea" id="RHEA-COMP:11060"/>
        <dbReference type="Rhea" id="RHEA-COMP:11605"/>
        <dbReference type="ChEBI" id="CHEBI:15378"/>
        <dbReference type="ChEBI" id="CHEBI:30013"/>
        <dbReference type="ChEBI" id="CHEBI:30616"/>
        <dbReference type="ChEBI" id="CHEBI:61977"/>
        <dbReference type="ChEBI" id="CHEBI:456216"/>
        <dbReference type="EC" id="2.7.11.1"/>
    </reaction>
</comment>
<keyword evidence="13" id="KW-1015">Disulfide bond</keyword>
<keyword evidence="10 18" id="KW-0067">ATP-binding</keyword>
<dbReference type="InterPro" id="IPR017441">
    <property type="entry name" value="Protein_kinase_ATP_BS"/>
</dbReference>
<reference evidence="20 21" key="1">
    <citation type="journal article" date="2019" name="Plant Biotechnol. J.">
        <title>The red bayberry genome and genetic basis of sex determination.</title>
        <authorList>
            <person name="Jia H.M."/>
            <person name="Jia H.J."/>
            <person name="Cai Q.L."/>
            <person name="Wang Y."/>
            <person name="Zhao H.B."/>
            <person name="Yang W.F."/>
            <person name="Wang G.Y."/>
            <person name="Li Y.H."/>
            <person name="Zhan D.L."/>
            <person name="Shen Y.T."/>
            <person name="Niu Q.F."/>
            <person name="Chang L."/>
            <person name="Qiu J."/>
            <person name="Zhao L."/>
            <person name="Xie H.B."/>
            <person name="Fu W.Y."/>
            <person name="Jin J."/>
            <person name="Li X.W."/>
            <person name="Jiao Y."/>
            <person name="Zhou C.C."/>
            <person name="Tu T."/>
            <person name="Chai C.Y."/>
            <person name="Gao J.L."/>
            <person name="Fan L.J."/>
            <person name="van de Weg E."/>
            <person name="Wang J.Y."/>
            <person name="Gao Z.S."/>
        </authorList>
    </citation>
    <scope>NUCLEOTIDE SEQUENCE [LARGE SCALE GENOMIC DNA]</scope>
    <source>
        <tissue evidence="20">Leaves</tissue>
    </source>
</reference>
<keyword evidence="15" id="KW-0325">Glycoprotein</keyword>